<accession>A0A4Y7PJ36</accession>
<keyword evidence="3" id="KW-1185">Reference proteome</keyword>
<dbReference type="STRING" id="50990.A0A4Y7PJ36"/>
<feature type="signal peptide" evidence="1">
    <location>
        <begin position="1"/>
        <end position="18"/>
    </location>
</feature>
<keyword evidence="1" id="KW-0732">Signal</keyword>
<dbReference type="PANTHER" id="PTHR46579:SF1">
    <property type="entry name" value="F5_8 TYPE C DOMAIN-CONTAINING PROTEIN"/>
    <property type="match status" value="1"/>
</dbReference>
<sequence>MCCVLAAVLNLNFGVSRANVNLVLHALRLIVNVTIKLVMMSVRTLNIGTNLQSPVFKLPKDIQTVYSFLQINPVIHRTVCCPTCFKLYPMDISQIPEECSFRKSSRAKACQTKLFQPSKIRKGTMFIRRTPRCYFATQDLQFWLQTFLQRPGIEDALHMTHDTPPKEDIYRSPAWNKAQRHFLGMTSPYNLIFGIYIDWFNPRGNKIAGAQVSCGIIALYCLNLPAHLRYQLENIYIFGLIPPPRLPDIFGTTHIMASLIASIRHLWPTPITVLSSRHPAGVSVIIYVLALIADLQAIRKVGGYLQPSFSNYLCSFCPCHRENIDDLDKNWSLRSPAEVRIQALKWKACTTLKAQEQLASTTGVRWTPFHDLEYWDPVMNVVLGTMHNWLEGVLEEHLRTYWGVGRNVQLQKILDEQENEERLLEEWTESDASESADELDDLLKDAQDTDRDEDDVMDYDYEMDLTCPPASATPSELDDDFDPMSDHDVLDVLDDSDLNYLNIDETTYKITAEELESIRSCIKEVILPTHVKRLPANLGEASHGTLKAAQYATLFSLILPLVIPEIWNNRDILHNHLFANFCHLVGCTNIVLAYSVSEEEANYFDHLYLKYRQTSQVLFPAFKSKPNHHFARHYPVLFKFWGALAPLSEFPGERLNGIMQKISTNGKNRDIGETMLRHICRRSQLKILMEKEQKDRLEMSEFLQLFYNRKAPSSSTSFKEEKYRDDNHYTKLLEYLCRSTGLNWRPFNMFPHPLQPCILQPDCEYMSQVASLTDKDIFFSCKSSHYGNSSVLYQCHNQEQTGNIDCIIHAKLSYGEDVKHTTFFLIERHREILPQEWQHNPYSAHPELRTTVVAAEKWGQIDVVEAQHIISHVIIRLRPKGTFGINSNILLVCKALDRKQHRTR</sequence>
<dbReference type="EMBL" id="ML170277">
    <property type="protein sequence ID" value="TDL15397.1"/>
    <property type="molecule type" value="Genomic_DNA"/>
</dbReference>
<reference evidence="2 3" key="1">
    <citation type="submission" date="2018-06" db="EMBL/GenBank/DDBJ databases">
        <title>A transcriptomic atlas of mushroom development highlights an independent origin of complex multicellularity.</title>
        <authorList>
            <consortium name="DOE Joint Genome Institute"/>
            <person name="Krizsan K."/>
            <person name="Almasi E."/>
            <person name="Merenyi Z."/>
            <person name="Sahu N."/>
            <person name="Viragh M."/>
            <person name="Koszo T."/>
            <person name="Mondo S."/>
            <person name="Kiss B."/>
            <person name="Balint B."/>
            <person name="Kues U."/>
            <person name="Barry K."/>
            <person name="Hegedus J.C."/>
            <person name="Henrissat B."/>
            <person name="Johnson J."/>
            <person name="Lipzen A."/>
            <person name="Ohm R."/>
            <person name="Nagy I."/>
            <person name="Pangilinan J."/>
            <person name="Yan J."/>
            <person name="Xiong Y."/>
            <person name="Grigoriev I.V."/>
            <person name="Hibbett D.S."/>
            <person name="Nagy L.G."/>
        </authorList>
    </citation>
    <scope>NUCLEOTIDE SEQUENCE [LARGE SCALE GENOMIC DNA]</scope>
    <source>
        <strain evidence="2 3">SZMC22713</strain>
    </source>
</reference>
<dbReference type="VEuPathDB" id="FungiDB:BD410DRAFT_854748"/>
<dbReference type="PANTHER" id="PTHR46579">
    <property type="entry name" value="F5/8 TYPE C DOMAIN-CONTAINING PROTEIN-RELATED"/>
    <property type="match status" value="1"/>
</dbReference>
<dbReference type="Proteomes" id="UP000294933">
    <property type="component" value="Unassembled WGS sequence"/>
</dbReference>
<feature type="chain" id="PRO_5021392943" description="CxC2-like cysteine cluster KDZ transposase-associated domain-containing protein" evidence="1">
    <location>
        <begin position="19"/>
        <end position="904"/>
    </location>
</feature>
<dbReference type="OrthoDB" id="3269001at2759"/>
<name>A0A4Y7PJ36_9AGAM</name>
<evidence type="ECO:0008006" key="4">
    <source>
        <dbReference type="Google" id="ProtNLM"/>
    </source>
</evidence>
<evidence type="ECO:0000313" key="3">
    <source>
        <dbReference type="Proteomes" id="UP000294933"/>
    </source>
</evidence>
<gene>
    <name evidence="2" type="ORF">BD410DRAFT_854748</name>
</gene>
<proteinExistence type="predicted"/>
<evidence type="ECO:0000256" key="1">
    <source>
        <dbReference type="SAM" id="SignalP"/>
    </source>
</evidence>
<evidence type="ECO:0000313" key="2">
    <source>
        <dbReference type="EMBL" id="TDL15397.1"/>
    </source>
</evidence>
<dbReference type="AlphaFoldDB" id="A0A4Y7PJ36"/>
<protein>
    <recommendedName>
        <fullName evidence="4">CxC2-like cysteine cluster KDZ transposase-associated domain-containing protein</fullName>
    </recommendedName>
</protein>
<organism evidence="2 3">
    <name type="scientific">Rickenella mellea</name>
    <dbReference type="NCBI Taxonomy" id="50990"/>
    <lineage>
        <taxon>Eukaryota</taxon>
        <taxon>Fungi</taxon>
        <taxon>Dikarya</taxon>
        <taxon>Basidiomycota</taxon>
        <taxon>Agaricomycotina</taxon>
        <taxon>Agaricomycetes</taxon>
        <taxon>Hymenochaetales</taxon>
        <taxon>Rickenellaceae</taxon>
        <taxon>Rickenella</taxon>
    </lineage>
</organism>